<feature type="compositionally biased region" description="Basic and acidic residues" evidence="1">
    <location>
        <begin position="95"/>
        <end position="107"/>
    </location>
</feature>
<proteinExistence type="predicted"/>
<sequence>MGGEKIVPQGPKPGERFRLLKEQEAKRRREKEDERQKVEVALSNQNTNSAQEHEPKSDTADKKMNLIQETTDGKVALNGKPSIQKVESTNGKFGVGHDTEQHYSHET</sequence>
<organism evidence="2 3">
    <name type="scientific">Arabis nemorensis</name>
    <dbReference type="NCBI Taxonomy" id="586526"/>
    <lineage>
        <taxon>Eukaryota</taxon>
        <taxon>Viridiplantae</taxon>
        <taxon>Streptophyta</taxon>
        <taxon>Embryophyta</taxon>
        <taxon>Tracheophyta</taxon>
        <taxon>Spermatophyta</taxon>
        <taxon>Magnoliopsida</taxon>
        <taxon>eudicotyledons</taxon>
        <taxon>Gunneridae</taxon>
        <taxon>Pentapetalae</taxon>
        <taxon>rosids</taxon>
        <taxon>malvids</taxon>
        <taxon>Brassicales</taxon>
        <taxon>Brassicaceae</taxon>
        <taxon>Arabideae</taxon>
        <taxon>Arabis</taxon>
    </lineage>
</organism>
<evidence type="ECO:0000256" key="1">
    <source>
        <dbReference type="SAM" id="MobiDB-lite"/>
    </source>
</evidence>
<name>A0A565B0K3_9BRAS</name>
<reference evidence="2" key="1">
    <citation type="submission" date="2019-07" db="EMBL/GenBank/DDBJ databases">
        <authorList>
            <person name="Dittberner H."/>
        </authorList>
    </citation>
    <scope>NUCLEOTIDE SEQUENCE [LARGE SCALE GENOMIC DNA]</scope>
</reference>
<dbReference type="EMBL" id="CABITT030000002">
    <property type="protein sequence ID" value="VVA94409.1"/>
    <property type="molecule type" value="Genomic_DNA"/>
</dbReference>
<feature type="region of interest" description="Disordered" evidence="1">
    <location>
        <begin position="1"/>
        <end position="62"/>
    </location>
</feature>
<feature type="region of interest" description="Disordered" evidence="1">
    <location>
        <begin position="80"/>
        <end position="107"/>
    </location>
</feature>
<accession>A0A565B0K3</accession>
<comment type="caution">
    <text evidence="2">The sequence shown here is derived from an EMBL/GenBank/DDBJ whole genome shotgun (WGS) entry which is preliminary data.</text>
</comment>
<feature type="compositionally biased region" description="Basic and acidic residues" evidence="1">
    <location>
        <begin position="51"/>
        <end position="62"/>
    </location>
</feature>
<evidence type="ECO:0000313" key="2">
    <source>
        <dbReference type="EMBL" id="VVA94409.1"/>
    </source>
</evidence>
<gene>
    <name evidence="2" type="ORF">ANE_LOCUS4854</name>
</gene>
<keyword evidence="3" id="KW-1185">Reference proteome</keyword>
<dbReference type="Proteomes" id="UP000489600">
    <property type="component" value="Unassembled WGS sequence"/>
</dbReference>
<dbReference type="AlphaFoldDB" id="A0A565B0K3"/>
<evidence type="ECO:0000313" key="3">
    <source>
        <dbReference type="Proteomes" id="UP000489600"/>
    </source>
</evidence>
<feature type="compositionally biased region" description="Basic and acidic residues" evidence="1">
    <location>
        <begin position="13"/>
        <end position="38"/>
    </location>
</feature>
<protein>
    <submittedName>
        <fullName evidence="2">Uncharacterized protein</fullName>
    </submittedName>
</protein>